<proteinExistence type="predicted"/>
<dbReference type="RefSeq" id="YP_009203133.1">
    <property type="nucleotide sequence ID" value="NC_028849.1"/>
</dbReference>
<dbReference type="KEGG" id="vg:26630123"/>
<reference evidence="1 2" key="1">
    <citation type="journal article" date="2015" name="Genome Announc.">
        <title>Genome Sequences of Mycobacteriophages Luchador and Nerujay.</title>
        <authorList>
            <person name="Pope W.H."/>
            <person name="Ahmed T."/>
            <person name="Drobitch M.K."/>
            <person name="Early D.R."/>
            <person name="Eljamri S."/>
            <person name="Kasturiarachi N.S."/>
            <person name="Klonicki E.F."/>
            <person name="Manjooran D.T."/>
            <person name="Ni Chochlain A.N."/>
            <person name="Puglionesi A.O."/>
            <person name="Rajakumar V."/>
            <person name="Shindle K.A."/>
            <person name="Tran M.T."/>
            <person name="Brown B.R."/>
            <person name="Churilla B.M."/>
            <person name="Cohen K.L."/>
            <person name="Wilkes K.E."/>
            <person name="Grubb S.R."/>
            <person name="Warner M.H."/>
            <person name="Bowman C.A."/>
            <person name="Russell D.A."/>
            <person name="Hatfull G.F."/>
        </authorList>
    </citation>
    <scope>NUCLEOTIDE SEQUENCE [LARGE SCALE GENOMIC DNA]</scope>
</reference>
<accession>A0A0F6WDX6</accession>
<evidence type="ECO:0000313" key="2">
    <source>
        <dbReference type="Proteomes" id="UP000207763"/>
    </source>
</evidence>
<dbReference type="GeneID" id="26630123"/>
<sequence length="54" mass="6272">MTAIWKQTTFEIDKVKDIVTITLPPGARLITRHDNRDDMQQVIIQRAWKPGDPL</sequence>
<keyword evidence="2" id="KW-1185">Reference proteome</keyword>
<protein>
    <submittedName>
        <fullName evidence="1">Uncharacterized protein</fullName>
    </submittedName>
</protein>
<gene>
    <name evidence="1" type="primary">74</name>
    <name evidence="1" type="ORF">SEA_LUCHADOR_74</name>
</gene>
<organism evidence="1 2">
    <name type="scientific">Mycobacterium phage Luchador</name>
    <dbReference type="NCBI Taxonomy" id="1647300"/>
    <lineage>
        <taxon>Viruses</taxon>
        <taxon>Duplodnaviria</taxon>
        <taxon>Heunggongvirae</taxon>
        <taxon>Uroviricota</taxon>
        <taxon>Caudoviricetes</taxon>
        <taxon>Luchadorvirus</taxon>
        <taxon>Luchadorvirus luchador</taxon>
        <taxon>Lucadorvirus luchador</taxon>
    </lineage>
</organism>
<dbReference type="EMBL" id="KR080193">
    <property type="protein sequence ID" value="AKF14238.1"/>
    <property type="molecule type" value="Genomic_DNA"/>
</dbReference>
<name>A0A0F6WDX6_9CAUD</name>
<dbReference type="Proteomes" id="UP000207763">
    <property type="component" value="Segment"/>
</dbReference>
<evidence type="ECO:0000313" key="1">
    <source>
        <dbReference type="EMBL" id="AKF14238.1"/>
    </source>
</evidence>